<organism evidence="1 2">
    <name type="scientific">Virgibacillus alimentarius</name>
    <dbReference type="NCBI Taxonomy" id="698769"/>
    <lineage>
        <taxon>Bacteria</taxon>
        <taxon>Bacillati</taxon>
        <taxon>Bacillota</taxon>
        <taxon>Bacilli</taxon>
        <taxon>Bacillales</taxon>
        <taxon>Bacillaceae</taxon>
        <taxon>Virgibacillus</taxon>
    </lineage>
</organism>
<protein>
    <submittedName>
        <fullName evidence="1">Uncharacterized protein</fullName>
    </submittedName>
</protein>
<comment type="caution">
    <text evidence="1">The sequence shown here is derived from an EMBL/GenBank/DDBJ whole genome shotgun (WGS) entry which is preliminary data.</text>
</comment>
<name>A0ABS4S466_9BACI</name>
<keyword evidence="2" id="KW-1185">Reference proteome</keyword>
<reference evidence="1 2" key="1">
    <citation type="submission" date="2021-03" db="EMBL/GenBank/DDBJ databases">
        <title>Genomic Encyclopedia of Type Strains, Phase IV (KMG-IV): sequencing the most valuable type-strain genomes for metagenomic binning, comparative biology and taxonomic classification.</title>
        <authorList>
            <person name="Goeker M."/>
        </authorList>
    </citation>
    <scope>NUCLEOTIDE SEQUENCE [LARGE SCALE GENOMIC DNA]</scope>
    <source>
        <strain evidence="1 2">DSM 25790</strain>
    </source>
</reference>
<dbReference type="EMBL" id="JAGIKX010000001">
    <property type="protein sequence ID" value="MBP2256275.1"/>
    <property type="molecule type" value="Genomic_DNA"/>
</dbReference>
<accession>A0ABS4S466</accession>
<sequence length="44" mass="4520">MSASATSAPVSKLDMDAAAIANKIKIGEITSYIANSVPLHVFSV</sequence>
<proteinExistence type="predicted"/>
<evidence type="ECO:0000313" key="2">
    <source>
        <dbReference type="Proteomes" id="UP001519294"/>
    </source>
</evidence>
<gene>
    <name evidence="1" type="ORF">J2Z81_000207</name>
</gene>
<dbReference type="Proteomes" id="UP001519294">
    <property type="component" value="Unassembled WGS sequence"/>
</dbReference>
<evidence type="ECO:0000313" key="1">
    <source>
        <dbReference type="EMBL" id="MBP2256275.1"/>
    </source>
</evidence>